<dbReference type="EMBL" id="FOBB01000001">
    <property type="protein sequence ID" value="SEK50295.1"/>
    <property type="molecule type" value="Genomic_DNA"/>
</dbReference>
<gene>
    <name evidence="1" type="ORF">SAMN04488505_101319</name>
</gene>
<reference evidence="1 2" key="1">
    <citation type="submission" date="2016-10" db="EMBL/GenBank/DDBJ databases">
        <authorList>
            <person name="de Groot N.N."/>
        </authorList>
    </citation>
    <scope>NUCLEOTIDE SEQUENCE [LARGE SCALE GENOMIC DNA]</scope>
    <source>
        <strain evidence="1 2">DSM 21039</strain>
    </source>
</reference>
<evidence type="ECO:0000313" key="1">
    <source>
        <dbReference type="EMBL" id="SEK50295.1"/>
    </source>
</evidence>
<protein>
    <submittedName>
        <fullName evidence="1">Uncharacterized protein</fullName>
    </submittedName>
</protein>
<dbReference type="RefSeq" id="WP_089906401.1">
    <property type="nucleotide sequence ID" value="NZ_FOBB01000001.1"/>
</dbReference>
<proteinExistence type="predicted"/>
<dbReference type="AlphaFoldDB" id="A0A1H7HQ00"/>
<dbReference type="Proteomes" id="UP000198984">
    <property type="component" value="Unassembled WGS sequence"/>
</dbReference>
<name>A0A1H7HQ00_9BACT</name>
<evidence type="ECO:0000313" key="2">
    <source>
        <dbReference type="Proteomes" id="UP000198984"/>
    </source>
</evidence>
<keyword evidence="2" id="KW-1185">Reference proteome</keyword>
<sequence length="237" mass="27785">MNLLKKIRSLFRKPTQAAPITTITGRPVYDLDTYIALHLKETEETGQKFIPRYGIDFNAFLYQAQIADILRTEIIAMLYQNKKIHDFLDNDHWHEKNPLNFPGPFYTGQTDTCGTGNPEAPFNVLFDANACEYVFRQPRNFAELICVMDAAAVEVFDSYSCNGNQYWTYEACKEWWRQKPEWIRQLQDPEMQKANGGNEKLYIDYLETTAETDLRKYCYFLEHQYYPTGENINLPPL</sequence>
<dbReference type="OrthoDB" id="4537544at2"/>
<organism evidence="1 2">
    <name type="scientific">Chitinophaga rupis</name>
    <dbReference type="NCBI Taxonomy" id="573321"/>
    <lineage>
        <taxon>Bacteria</taxon>
        <taxon>Pseudomonadati</taxon>
        <taxon>Bacteroidota</taxon>
        <taxon>Chitinophagia</taxon>
        <taxon>Chitinophagales</taxon>
        <taxon>Chitinophagaceae</taxon>
        <taxon>Chitinophaga</taxon>
    </lineage>
</organism>
<accession>A0A1H7HQ00</accession>